<dbReference type="EMBL" id="NBNE01001455">
    <property type="protein sequence ID" value="OWZ13947.1"/>
    <property type="molecule type" value="Genomic_DNA"/>
</dbReference>
<comment type="caution">
    <text evidence="2">The sequence shown here is derived from an EMBL/GenBank/DDBJ whole genome shotgun (WGS) entry which is preliminary data.</text>
</comment>
<protein>
    <submittedName>
        <fullName evidence="2">Uncharacterized protein</fullName>
    </submittedName>
</protein>
<evidence type="ECO:0000313" key="3">
    <source>
        <dbReference type="Proteomes" id="UP000198211"/>
    </source>
</evidence>
<feature type="region of interest" description="Disordered" evidence="1">
    <location>
        <begin position="320"/>
        <end position="357"/>
    </location>
</feature>
<accession>A0A225WAA9</accession>
<keyword evidence="3" id="KW-1185">Reference proteome</keyword>
<gene>
    <name evidence="2" type="ORF">PHMEG_00012650</name>
</gene>
<evidence type="ECO:0000256" key="1">
    <source>
        <dbReference type="SAM" id="MobiDB-lite"/>
    </source>
</evidence>
<dbReference type="Proteomes" id="UP000198211">
    <property type="component" value="Unassembled WGS sequence"/>
</dbReference>
<dbReference type="AlphaFoldDB" id="A0A225WAA9"/>
<organism evidence="2 3">
    <name type="scientific">Phytophthora megakarya</name>
    <dbReference type="NCBI Taxonomy" id="4795"/>
    <lineage>
        <taxon>Eukaryota</taxon>
        <taxon>Sar</taxon>
        <taxon>Stramenopiles</taxon>
        <taxon>Oomycota</taxon>
        <taxon>Peronosporomycetes</taxon>
        <taxon>Peronosporales</taxon>
        <taxon>Peronosporaceae</taxon>
        <taxon>Phytophthora</taxon>
    </lineage>
</organism>
<dbReference type="OrthoDB" id="128411at2759"/>
<proteinExistence type="predicted"/>
<name>A0A225WAA9_9STRA</name>
<reference evidence="3" key="1">
    <citation type="submission" date="2017-03" db="EMBL/GenBank/DDBJ databases">
        <title>Phytopthora megakarya and P. palmivora, two closely related causual agents of cacao black pod achieved similar genome size and gene model numbers by different mechanisms.</title>
        <authorList>
            <person name="Ali S."/>
            <person name="Shao J."/>
            <person name="Larry D.J."/>
            <person name="Kronmiller B."/>
            <person name="Shen D."/>
            <person name="Strem M.D."/>
            <person name="Melnick R.L."/>
            <person name="Guiltinan M.J."/>
            <person name="Tyler B.M."/>
            <person name="Meinhardt L.W."/>
            <person name="Bailey B.A."/>
        </authorList>
    </citation>
    <scope>NUCLEOTIDE SEQUENCE [LARGE SCALE GENOMIC DNA]</scope>
    <source>
        <strain evidence="3">zdho120</strain>
    </source>
</reference>
<evidence type="ECO:0000313" key="2">
    <source>
        <dbReference type="EMBL" id="OWZ13947.1"/>
    </source>
</evidence>
<sequence>MTTAWTLPIAGNSADLLPPTIQNLRYASFGSPRTRFNGEYNPPQTQQLAAHRLYKVLSTPAGAYTSAMIFFEQLRELECVRFEVTPAVLMALYNGRLGNHKQLHRGSTNANFASDFGTSAVLPASAPRCENYEELLSAISGLMVLGDVLFFEHVRHLVSRLKRFVSANMERDSNRPEHVTLTLLFVNNYLGRAMAHLAVDSPNRWHNFSEAVRAVDYHGPEWQSALNGFALRLAARTFAPGVSCPFMRGSTPSRRRAPAGRIHVMSDFVRRQIPRDAQGREPCLRYKDGGMCYGGSAEKCAHSDRTHTWDRRLPRDLQDFSNRHYGPVSSETMGDRRPAMNLGSSTDPKPTAAHVTSDREEAEVTWVHRYFGHQVGVQNIFLWEHLC</sequence>